<sequence length="229" mass="26424">MDFSLANCAKVMKEFAKDRVKMPPYDTTGGWRDPDMWSTLMRAVVGSNCPKMRDSVLEIIFTFEYLFMQGGRFKITDDKLRTNVYTVFDPGRYGYAGSLRTCNLDPSFLAVQKVDSDAVPLSILEYDGDGACGWLYSMVEAQATPLQIRKVGKRQKLHSQPQQILNVYLIRKAPQFHPVYLKSQCLPSLLETIWCNCMTLLLNTWVLKMLQFFFFFFFLCLRGALHFKV</sequence>
<evidence type="ECO:0000256" key="1">
    <source>
        <dbReference type="SAM" id="Phobius"/>
    </source>
</evidence>
<dbReference type="EMBL" id="JBDFQZ010000005">
    <property type="protein sequence ID" value="KAK9725618.1"/>
    <property type="molecule type" value="Genomic_DNA"/>
</dbReference>
<keyword evidence="1" id="KW-0812">Transmembrane</keyword>
<feature type="transmembrane region" description="Helical" evidence="1">
    <location>
        <begin position="205"/>
        <end position="225"/>
    </location>
</feature>
<evidence type="ECO:0000313" key="3">
    <source>
        <dbReference type="Proteomes" id="UP001443914"/>
    </source>
</evidence>
<accession>A0AAW1KY23</accession>
<comment type="caution">
    <text evidence="2">The sequence shown here is derived from an EMBL/GenBank/DDBJ whole genome shotgun (WGS) entry which is preliminary data.</text>
</comment>
<dbReference type="AlphaFoldDB" id="A0AAW1KY23"/>
<name>A0AAW1KY23_SAPOF</name>
<dbReference type="Proteomes" id="UP001443914">
    <property type="component" value="Unassembled WGS sequence"/>
</dbReference>
<evidence type="ECO:0000313" key="2">
    <source>
        <dbReference type="EMBL" id="KAK9725618.1"/>
    </source>
</evidence>
<gene>
    <name evidence="2" type="ORF">RND81_05G157800</name>
</gene>
<keyword evidence="1" id="KW-1133">Transmembrane helix</keyword>
<reference evidence="2 3" key="1">
    <citation type="submission" date="2024-03" db="EMBL/GenBank/DDBJ databases">
        <title>WGS assembly of Saponaria officinalis var. Norfolk2.</title>
        <authorList>
            <person name="Jenkins J."/>
            <person name="Shu S."/>
            <person name="Grimwood J."/>
            <person name="Barry K."/>
            <person name="Goodstein D."/>
            <person name="Schmutz J."/>
            <person name="Leebens-Mack J."/>
            <person name="Osbourn A."/>
        </authorList>
    </citation>
    <scope>NUCLEOTIDE SEQUENCE [LARGE SCALE GENOMIC DNA]</scope>
    <source>
        <strain evidence="3">cv. Norfolk2</strain>
        <strain evidence="2">JIC</strain>
        <tissue evidence="2">Leaf</tissue>
    </source>
</reference>
<keyword evidence="1" id="KW-0472">Membrane</keyword>
<protein>
    <submittedName>
        <fullName evidence="2">Uncharacterized protein</fullName>
    </submittedName>
</protein>
<dbReference type="EMBL" id="JBDFQZ010000005">
    <property type="protein sequence ID" value="KAK9725619.1"/>
    <property type="molecule type" value="Genomic_DNA"/>
</dbReference>
<proteinExistence type="predicted"/>
<organism evidence="2 3">
    <name type="scientific">Saponaria officinalis</name>
    <name type="common">Common soapwort</name>
    <name type="synonym">Lychnis saponaria</name>
    <dbReference type="NCBI Taxonomy" id="3572"/>
    <lineage>
        <taxon>Eukaryota</taxon>
        <taxon>Viridiplantae</taxon>
        <taxon>Streptophyta</taxon>
        <taxon>Embryophyta</taxon>
        <taxon>Tracheophyta</taxon>
        <taxon>Spermatophyta</taxon>
        <taxon>Magnoliopsida</taxon>
        <taxon>eudicotyledons</taxon>
        <taxon>Gunneridae</taxon>
        <taxon>Pentapetalae</taxon>
        <taxon>Caryophyllales</taxon>
        <taxon>Caryophyllaceae</taxon>
        <taxon>Caryophylleae</taxon>
        <taxon>Saponaria</taxon>
    </lineage>
</organism>
<keyword evidence="3" id="KW-1185">Reference proteome</keyword>